<dbReference type="AlphaFoldDB" id="A0A024FVV0"/>
<gene>
    <name evidence="1" type="ORF">BN9_124730</name>
</gene>
<dbReference type="EMBL" id="CAIX01000574">
    <property type="protein sequence ID" value="CCI11161.1"/>
    <property type="molecule type" value="Genomic_DNA"/>
</dbReference>
<dbReference type="OrthoDB" id="413361at2759"/>
<evidence type="ECO:0000313" key="1">
    <source>
        <dbReference type="EMBL" id="CCI11161.1"/>
    </source>
</evidence>
<keyword evidence="2" id="KW-1185">Reference proteome</keyword>
<comment type="caution">
    <text evidence="1">The sequence shown here is derived from an EMBL/GenBank/DDBJ whole genome shotgun (WGS) entry which is preliminary data.</text>
</comment>
<accession>A0A024FVV0</accession>
<reference evidence="1 2" key="1">
    <citation type="submission" date="2012-05" db="EMBL/GenBank/DDBJ databases">
        <title>Recombination and specialization in a pathogen metapopulation.</title>
        <authorList>
            <person name="Gardiner A."/>
            <person name="Kemen E."/>
            <person name="Schultz-Larsen T."/>
            <person name="MacLean D."/>
            <person name="Van Oosterhout C."/>
            <person name="Jones J.D.G."/>
        </authorList>
    </citation>
    <scope>NUCLEOTIDE SEQUENCE [LARGE SCALE GENOMIC DNA]</scope>
    <source>
        <strain evidence="1 2">Ac Nc2</strain>
    </source>
</reference>
<name>A0A024FVV0_9STRA</name>
<proteinExistence type="predicted"/>
<dbReference type="Proteomes" id="UP000053237">
    <property type="component" value="Unassembled WGS sequence"/>
</dbReference>
<dbReference type="InParanoid" id="A0A024FVV0"/>
<evidence type="ECO:0000313" key="2">
    <source>
        <dbReference type="Proteomes" id="UP000053237"/>
    </source>
</evidence>
<sequence>MAVTNEGMTTYSKMDVQVVLICSDLKGSITPNDPFRNRYLVIFSTTSRIIATCSLLGPSMQLSRSSSILWFSLKMFDCRVQILRTDGGEVESRDKSLNQIIRHRMGKLNASTGPI</sequence>
<organism evidence="1 2">
    <name type="scientific">Albugo candida</name>
    <dbReference type="NCBI Taxonomy" id="65357"/>
    <lineage>
        <taxon>Eukaryota</taxon>
        <taxon>Sar</taxon>
        <taxon>Stramenopiles</taxon>
        <taxon>Oomycota</taxon>
        <taxon>Peronosporomycetes</taxon>
        <taxon>Albuginales</taxon>
        <taxon>Albuginaceae</taxon>
        <taxon>Albugo</taxon>
    </lineage>
</organism>
<protein>
    <submittedName>
        <fullName evidence="1">Uncharacterized protein</fullName>
    </submittedName>
</protein>